<evidence type="ECO:0008006" key="3">
    <source>
        <dbReference type="Google" id="ProtNLM"/>
    </source>
</evidence>
<proteinExistence type="predicted"/>
<dbReference type="KEGG" id="tig:THII_3636"/>
<dbReference type="SUPFAM" id="SSF88723">
    <property type="entry name" value="PIN domain-like"/>
    <property type="match status" value="1"/>
</dbReference>
<dbReference type="InterPro" id="IPR029060">
    <property type="entry name" value="PIN-like_dom_sf"/>
</dbReference>
<protein>
    <recommendedName>
        <fullName evidence="3">PIN domain-containing protein</fullName>
    </recommendedName>
</protein>
<name>A0A090AHT8_9GAMM</name>
<reference evidence="1 2" key="1">
    <citation type="journal article" date="2014" name="ISME J.">
        <title>Ecophysiology of Thioploca ingrica as revealed by the complete genome sequence supplemented with proteomic evidence.</title>
        <authorList>
            <person name="Kojima H."/>
            <person name="Ogura Y."/>
            <person name="Yamamoto N."/>
            <person name="Togashi T."/>
            <person name="Mori H."/>
            <person name="Watanabe T."/>
            <person name="Nemoto F."/>
            <person name="Kurokawa K."/>
            <person name="Hayashi T."/>
            <person name="Fukui M."/>
        </authorList>
    </citation>
    <scope>NUCLEOTIDE SEQUENCE [LARGE SCALE GENOMIC DNA]</scope>
</reference>
<keyword evidence="2" id="KW-1185">Reference proteome</keyword>
<evidence type="ECO:0000313" key="2">
    <source>
        <dbReference type="Proteomes" id="UP000031623"/>
    </source>
</evidence>
<dbReference type="Proteomes" id="UP000031623">
    <property type="component" value="Chromosome"/>
</dbReference>
<dbReference type="Gene3D" id="3.40.50.1010">
    <property type="entry name" value="5'-nuclease"/>
    <property type="match status" value="1"/>
</dbReference>
<organism evidence="1 2">
    <name type="scientific">Thioploca ingrica</name>
    <dbReference type="NCBI Taxonomy" id="40754"/>
    <lineage>
        <taxon>Bacteria</taxon>
        <taxon>Pseudomonadati</taxon>
        <taxon>Pseudomonadota</taxon>
        <taxon>Gammaproteobacteria</taxon>
        <taxon>Thiotrichales</taxon>
        <taxon>Thiotrichaceae</taxon>
        <taxon>Thioploca</taxon>
    </lineage>
</organism>
<accession>A0A090AHT8</accession>
<dbReference type="EMBL" id="AP014633">
    <property type="protein sequence ID" value="BAP57933.1"/>
    <property type="molecule type" value="Genomic_DNA"/>
</dbReference>
<evidence type="ECO:0000313" key="1">
    <source>
        <dbReference type="EMBL" id="BAP57933.1"/>
    </source>
</evidence>
<gene>
    <name evidence="1" type="ORF">THII_3636</name>
</gene>
<dbReference type="HOGENOM" id="CLU_111934_0_0_6"/>
<dbReference type="AlphaFoldDB" id="A0A090AHT8"/>
<dbReference type="STRING" id="40754.THII_3636"/>
<sequence length="140" mass="16329">MFNRPFDDQKQIRIRLESEAKLYLQEPIKVGNLKLVWSYMMDFENEQNPFAERREAIKRWKKWALVDVSETAALLDQANRLITLGLNGKDALHVASAIEGQAQYFLTTDDKMMKKLLGFNKIQVISPIEFIKVFDNDNGY</sequence>